<gene>
    <name evidence="2" type="ORF">RUM43_005169</name>
</gene>
<name>A0AAN8XMN9_POLSC</name>
<feature type="compositionally biased region" description="Basic and acidic residues" evidence="1">
    <location>
        <begin position="17"/>
        <end position="30"/>
    </location>
</feature>
<sequence>MLYNSLVKNVNPISNQKKPDPSKISQEELPERFDVKDARPPINIVDSIKSSGSFSLQKNLTIRSTHFVCFAPSKLQN</sequence>
<dbReference type="EMBL" id="JAWJWE010000002">
    <property type="protein sequence ID" value="KAK6643659.1"/>
    <property type="molecule type" value="Genomic_DNA"/>
</dbReference>
<protein>
    <submittedName>
        <fullName evidence="2">Uncharacterized protein</fullName>
    </submittedName>
</protein>
<proteinExistence type="predicted"/>
<evidence type="ECO:0000313" key="3">
    <source>
        <dbReference type="Proteomes" id="UP001372834"/>
    </source>
</evidence>
<reference evidence="2 3" key="1">
    <citation type="submission" date="2023-10" db="EMBL/GenBank/DDBJ databases">
        <title>Genomes of two closely related lineages of the louse Polyplax serrata with different host specificities.</title>
        <authorList>
            <person name="Martinu J."/>
            <person name="Tarabai H."/>
            <person name="Stefka J."/>
            <person name="Hypsa V."/>
        </authorList>
    </citation>
    <scope>NUCLEOTIDE SEQUENCE [LARGE SCALE GENOMIC DNA]</scope>
    <source>
        <strain evidence="2">HR10_N</strain>
    </source>
</reference>
<evidence type="ECO:0000313" key="2">
    <source>
        <dbReference type="EMBL" id="KAK6643659.1"/>
    </source>
</evidence>
<organism evidence="2 3">
    <name type="scientific">Polyplax serrata</name>
    <name type="common">Common mouse louse</name>
    <dbReference type="NCBI Taxonomy" id="468196"/>
    <lineage>
        <taxon>Eukaryota</taxon>
        <taxon>Metazoa</taxon>
        <taxon>Ecdysozoa</taxon>
        <taxon>Arthropoda</taxon>
        <taxon>Hexapoda</taxon>
        <taxon>Insecta</taxon>
        <taxon>Pterygota</taxon>
        <taxon>Neoptera</taxon>
        <taxon>Paraneoptera</taxon>
        <taxon>Psocodea</taxon>
        <taxon>Troctomorpha</taxon>
        <taxon>Phthiraptera</taxon>
        <taxon>Anoplura</taxon>
        <taxon>Polyplacidae</taxon>
        <taxon>Polyplax</taxon>
    </lineage>
</organism>
<dbReference type="Proteomes" id="UP001372834">
    <property type="component" value="Unassembled WGS sequence"/>
</dbReference>
<dbReference type="AlphaFoldDB" id="A0AAN8XMN9"/>
<feature type="compositionally biased region" description="Polar residues" evidence="1">
    <location>
        <begin position="1"/>
        <end position="16"/>
    </location>
</feature>
<feature type="region of interest" description="Disordered" evidence="1">
    <location>
        <begin position="1"/>
        <end position="30"/>
    </location>
</feature>
<comment type="caution">
    <text evidence="2">The sequence shown here is derived from an EMBL/GenBank/DDBJ whole genome shotgun (WGS) entry which is preliminary data.</text>
</comment>
<accession>A0AAN8XMN9</accession>
<evidence type="ECO:0000256" key="1">
    <source>
        <dbReference type="SAM" id="MobiDB-lite"/>
    </source>
</evidence>